<dbReference type="PROSITE" id="PS51782">
    <property type="entry name" value="LYSM"/>
    <property type="match status" value="1"/>
</dbReference>
<feature type="region of interest" description="Disordered" evidence="1">
    <location>
        <begin position="152"/>
        <end position="175"/>
    </location>
</feature>
<keyword evidence="4" id="KW-1185">Reference proteome</keyword>
<dbReference type="EMBL" id="CP147404">
    <property type="protein sequence ID" value="WXB92165.1"/>
    <property type="molecule type" value="Genomic_DNA"/>
</dbReference>
<feature type="compositionally biased region" description="Basic and acidic residues" evidence="1">
    <location>
        <begin position="57"/>
        <end position="69"/>
    </location>
</feature>
<dbReference type="Proteomes" id="UP001387364">
    <property type="component" value="Chromosome"/>
</dbReference>
<dbReference type="InterPro" id="IPR018392">
    <property type="entry name" value="LysM"/>
</dbReference>
<evidence type="ECO:0000313" key="4">
    <source>
        <dbReference type="Proteomes" id="UP001387364"/>
    </source>
</evidence>
<evidence type="ECO:0000259" key="2">
    <source>
        <dbReference type="PROSITE" id="PS51782"/>
    </source>
</evidence>
<reference evidence="3 4" key="1">
    <citation type="submission" date="2024-02" db="EMBL/GenBank/DDBJ databases">
        <title>Seven novel Bacillus-like species.</title>
        <authorList>
            <person name="Liu G."/>
        </authorList>
    </citation>
    <scope>NUCLEOTIDE SEQUENCE [LARGE SCALE GENOMIC DNA]</scope>
    <source>
        <strain evidence="3 4">FJAT-52991</strain>
    </source>
</reference>
<feature type="domain" description="LysM" evidence="2">
    <location>
        <begin position="2"/>
        <end position="47"/>
    </location>
</feature>
<accession>A0ABZ2N453</accession>
<organism evidence="3 4">
    <name type="scientific">Bacillus kandeliae</name>
    <dbReference type="NCBI Taxonomy" id="3129297"/>
    <lineage>
        <taxon>Bacteria</taxon>
        <taxon>Bacillati</taxon>
        <taxon>Bacillota</taxon>
        <taxon>Bacilli</taxon>
        <taxon>Bacillales</taxon>
        <taxon>Bacillaceae</taxon>
        <taxon>Bacillus</taxon>
    </lineage>
</organism>
<dbReference type="Pfam" id="PF01476">
    <property type="entry name" value="LysM"/>
    <property type="match status" value="1"/>
</dbReference>
<evidence type="ECO:0000313" key="3">
    <source>
        <dbReference type="EMBL" id="WXB92165.1"/>
    </source>
</evidence>
<gene>
    <name evidence="3" type="primary">safA</name>
    <name evidence="3" type="ORF">WDJ61_12995</name>
</gene>
<dbReference type="SUPFAM" id="SSF54106">
    <property type="entry name" value="LysM domain"/>
    <property type="match status" value="1"/>
</dbReference>
<dbReference type="InterPro" id="IPR014248">
    <property type="entry name" value="Spore_coat_assembly_SafA"/>
</dbReference>
<dbReference type="NCBIfam" id="TIGR02899">
    <property type="entry name" value="spore_safA"/>
    <property type="match status" value="1"/>
</dbReference>
<dbReference type="PANTHER" id="PTHR33734:SF34">
    <property type="entry name" value="SPOIVD-ASSOCIATED FACTOR A"/>
    <property type="match status" value="1"/>
</dbReference>
<sequence>MKIHIVQKGDTLWTIAKKYGVNFEELKKMNAQLSNPDLIMPGMKIKVPTPAGMTNKEMPKSGTVEKEKKVEQPIAPITKEKKIEQLIAPVKEVKPPPPPVKEKEKVVIPKPSIMPPPMPPIIPEVEINQIFQMHHPQQAPPAVLPAAQPPPKVPKVPKKPDNIFPGLSKKEEVESPEAPMTPAIMPEMVAVPQLQGGCFQPMNPYMPMYHMSPQSCGCEMAMPVQPMTMPIQHPNVNMPMAMPIQQPNVNMPMAMPIQQPNVNMPMAMPIQQPNVNMPMTMPIQQPNVNMPMTMPIQHPNVHMAMMEESSDESAMMPNVQGVQAMESPMQGYPTQAFPAAMPGTGCVPVTPVMPGTGFCSPFGMAPTYPVAGAGYGMEYPGHMPTSVMGAYTQPPAYGAHPNAPYMHGQYPTHPMYPMDCGCGHPEPYGMPRFDEEDEQ</sequence>
<dbReference type="SMART" id="SM00257">
    <property type="entry name" value="LysM"/>
    <property type="match status" value="1"/>
</dbReference>
<feature type="region of interest" description="Disordered" evidence="1">
    <location>
        <begin position="49"/>
        <end position="69"/>
    </location>
</feature>
<evidence type="ECO:0000256" key="1">
    <source>
        <dbReference type="SAM" id="MobiDB-lite"/>
    </source>
</evidence>
<dbReference type="PANTHER" id="PTHR33734">
    <property type="entry name" value="LYSM DOMAIN-CONTAINING GPI-ANCHORED PROTEIN 2"/>
    <property type="match status" value="1"/>
</dbReference>
<dbReference type="CDD" id="cd00118">
    <property type="entry name" value="LysM"/>
    <property type="match status" value="1"/>
</dbReference>
<dbReference type="InterPro" id="IPR036779">
    <property type="entry name" value="LysM_dom_sf"/>
</dbReference>
<protein>
    <submittedName>
        <fullName evidence="3">SafA/ExsA family spore coat assembly protein</fullName>
    </submittedName>
</protein>
<proteinExistence type="predicted"/>
<dbReference type="Gene3D" id="3.10.350.10">
    <property type="entry name" value="LysM domain"/>
    <property type="match status" value="1"/>
</dbReference>
<name>A0ABZ2N453_9BACI</name>